<evidence type="ECO:0000313" key="4">
    <source>
        <dbReference type="Proteomes" id="UP001269375"/>
    </source>
</evidence>
<dbReference type="Proteomes" id="UP001269375">
    <property type="component" value="Unassembled WGS sequence"/>
</dbReference>
<feature type="domain" description="Mannosyl-glycoprotein endo-beta-N-acetylglucosamidase-like" evidence="2">
    <location>
        <begin position="90"/>
        <end position="225"/>
    </location>
</feature>
<accession>A0ABU1GZH9</accession>
<proteinExistence type="predicted"/>
<gene>
    <name evidence="3" type="ORF">QC825_11570</name>
</gene>
<dbReference type="InterPro" id="IPR002901">
    <property type="entry name" value="MGlyc_endo_b_GlcNAc-like_dom"/>
</dbReference>
<dbReference type="Gene3D" id="1.10.530.10">
    <property type="match status" value="1"/>
</dbReference>
<feature type="signal peptide" evidence="1">
    <location>
        <begin position="1"/>
        <end position="26"/>
    </location>
</feature>
<dbReference type="SMART" id="SM00047">
    <property type="entry name" value="LYZ2"/>
    <property type="match status" value="1"/>
</dbReference>
<sequence length="253" mass="28243">MILLFRTAFLAALCLGHALFLSLAHGADTRHGASMPDLREVAPGPERKAAFFELIMPLVNGANARIERERAWLTSLREQKNLSRLERQRLTQLCARYRLECEESIPWAALEQRVDTLPVELVVSQAILESGWGTSRLARRGNNLFGMRCFGKECGIQQLGSARRFQTFQSVGAAVEAYILNLNTHPAYATLRRLRAEAGADERVPTGAGLIPGLTRYSTRGIGYLHALRQILVDNQRAITQYRQVQSPQMAAN</sequence>
<keyword evidence="4" id="KW-1185">Reference proteome</keyword>
<dbReference type="NCBIfam" id="NF007681">
    <property type="entry name" value="PRK10356.1"/>
    <property type="match status" value="1"/>
</dbReference>
<comment type="caution">
    <text evidence="3">The sequence shown here is derived from an EMBL/GenBank/DDBJ whole genome shotgun (WGS) entry which is preliminary data.</text>
</comment>
<organism evidence="3 4">
    <name type="scientific">Larsenimonas suaedae</name>
    <dbReference type="NCBI Taxonomy" id="1851019"/>
    <lineage>
        <taxon>Bacteria</taxon>
        <taxon>Pseudomonadati</taxon>
        <taxon>Pseudomonadota</taxon>
        <taxon>Gammaproteobacteria</taxon>
        <taxon>Oceanospirillales</taxon>
        <taxon>Halomonadaceae</taxon>
        <taxon>Larsenimonas</taxon>
    </lineage>
</organism>
<dbReference type="EMBL" id="JARWAO010000006">
    <property type="protein sequence ID" value="MDR5896713.1"/>
    <property type="molecule type" value="Genomic_DNA"/>
</dbReference>
<evidence type="ECO:0000313" key="3">
    <source>
        <dbReference type="EMBL" id="MDR5896713.1"/>
    </source>
</evidence>
<dbReference type="PANTHER" id="PTHR40572">
    <property type="entry name" value="PROTEIN BAX"/>
    <property type="match status" value="1"/>
</dbReference>
<evidence type="ECO:0000256" key="1">
    <source>
        <dbReference type="SAM" id="SignalP"/>
    </source>
</evidence>
<reference evidence="3 4" key="1">
    <citation type="submission" date="2023-04" db="EMBL/GenBank/DDBJ databases">
        <title>A long-awaited taxogenomic arrangement of the family Halomonadaceae.</title>
        <authorList>
            <person name="De La Haba R."/>
            <person name="Chuvochina M."/>
            <person name="Wittouck S."/>
            <person name="Arahal D.R."/>
            <person name="Sanchez-Porro C."/>
            <person name="Hugenholtz P."/>
            <person name="Ventosa A."/>
        </authorList>
    </citation>
    <scope>NUCLEOTIDE SEQUENCE [LARGE SCALE GENOMIC DNA]</scope>
    <source>
        <strain evidence="3 4">DSM 22428</strain>
    </source>
</reference>
<dbReference type="Pfam" id="PF01832">
    <property type="entry name" value="Glucosaminidase"/>
    <property type="match status" value="1"/>
</dbReference>
<dbReference type="RefSeq" id="WP_251590173.1">
    <property type="nucleotide sequence ID" value="NZ_JAMLJI010000001.1"/>
</dbReference>
<protein>
    <submittedName>
        <fullName evidence="3">Protein bax</fullName>
    </submittedName>
</protein>
<feature type="chain" id="PRO_5047297116" evidence="1">
    <location>
        <begin position="27"/>
        <end position="253"/>
    </location>
</feature>
<keyword evidence="1" id="KW-0732">Signal</keyword>
<evidence type="ECO:0000259" key="2">
    <source>
        <dbReference type="SMART" id="SM00047"/>
    </source>
</evidence>
<dbReference type="InterPro" id="IPR053195">
    <property type="entry name" value="Bax-like"/>
</dbReference>
<dbReference type="PANTHER" id="PTHR40572:SF1">
    <property type="entry name" value="PROTEIN BAX"/>
    <property type="match status" value="1"/>
</dbReference>
<name>A0ABU1GZH9_9GAMM</name>